<keyword evidence="2" id="KW-1185">Reference proteome</keyword>
<evidence type="ECO:0000313" key="1">
    <source>
        <dbReference type="EMBL" id="GAA1567159.1"/>
    </source>
</evidence>
<accession>A0ABP4NSZ1</accession>
<gene>
    <name evidence="1" type="ORF">GCM10009827_106110</name>
</gene>
<protein>
    <submittedName>
        <fullName evidence="1">Uncharacterized protein</fullName>
    </submittedName>
</protein>
<evidence type="ECO:0000313" key="2">
    <source>
        <dbReference type="Proteomes" id="UP001501470"/>
    </source>
</evidence>
<dbReference type="EMBL" id="BAAAQD010000038">
    <property type="protein sequence ID" value="GAA1567159.1"/>
    <property type="molecule type" value="Genomic_DNA"/>
</dbReference>
<name>A0ABP4NSZ1_9ACTN</name>
<proteinExistence type="predicted"/>
<comment type="caution">
    <text evidence="1">The sequence shown here is derived from an EMBL/GenBank/DDBJ whole genome shotgun (WGS) entry which is preliminary data.</text>
</comment>
<reference evidence="2" key="1">
    <citation type="journal article" date="2019" name="Int. J. Syst. Evol. Microbiol.">
        <title>The Global Catalogue of Microorganisms (GCM) 10K type strain sequencing project: providing services to taxonomists for standard genome sequencing and annotation.</title>
        <authorList>
            <consortium name="The Broad Institute Genomics Platform"/>
            <consortium name="The Broad Institute Genome Sequencing Center for Infectious Disease"/>
            <person name="Wu L."/>
            <person name="Ma J."/>
        </authorList>
    </citation>
    <scope>NUCLEOTIDE SEQUENCE [LARGE SCALE GENOMIC DNA]</scope>
    <source>
        <strain evidence="2">JCM 15933</strain>
    </source>
</reference>
<organism evidence="1 2">
    <name type="scientific">Dactylosporangium maewongense</name>
    <dbReference type="NCBI Taxonomy" id="634393"/>
    <lineage>
        <taxon>Bacteria</taxon>
        <taxon>Bacillati</taxon>
        <taxon>Actinomycetota</taxon>
        <taxon>Actinomycetes</taxon>
        <taxon>Micromonosporales</taxon>
        <taxon>Micromonosporaceae</taxon>
        <taxon>Dactylosporangium</taxon>
    </lineage>
</organism>
<sequence length="160" mass="15887">MGGDALGSDPGQMGVDAAPQLVVAAAGEGGAVAVSQQRIGGQDRAADGGVLGETGGELGADGLPADRAALLAQLQEAAFDVEVLESQPQGAASSASGSVCRRSRSASRMVSLPVVRATRLISVSSAGVSARRVLGSRRGSRTRWAGLSAAGMRASAMAWL</sequence>
<dbReference type="Proteomes" id="UP001501470">
    <property type="component" value="Unassembled WGS sequence"/>
</dbReference>